<sequence length="257" mass="29044">MPLIDRLESRLGRFAIPGLIQAIAILQLFTLLIFMFLSPDARQPYEDFLMLQPELVLQGQVWRLITYIFIPSSSLIFAIIGAMFMMWLGRGLDEAWGSFRVNLYVFGGMISLAIGALIFGYQANAMWFYLTALFAFATIYPNEEILLFFILPVKIKWIALFTAVMLGLSVISSPAFLIPVFFALLNYAVTFGPRYIRGQVQSARVASRRAQFEQSHQAAAYFHQCKICGKTEVDDPTLNFRVTEAGDEICSSCRKGK</sequence>
<organism evidence="6 7">
    <name type="scientific">Prosthecobacter debontii</name>
    <dbReference type="NCBI Taxonomy" id="48467"/>
    <lineage>
        <taxon>Bacteria</taxon>
        <taxon>Pseudomonadati</taxon>
        <taxon>Verrucomicrobiota</taxon>
        <taxon>Verrucomicrobiia</taxon>
        <taxon>Verrucomicrobiales</taxon>
        <taxon>Verrucomicrobiaceae</taxon>
        <taxon>Prosthecobacter</taxon>
    </lineage>
</organism>
<evidence type="ECO:0000256" key="5">
    <source>
        <dbReference type="SAM" id="Phobius"/>
    </source>
</evidence>
<evidence type="ECO:0008006" key="8">
    <source>
        <dbReference type="Google" id="ProtNLM"/>
    </source>
</evidence>
<gene>
    <name evidence="6" type="ORF">SAMN02745166_02159</name>
</gene>
<keyword evidence="3 5" id="KW-1133">Transmembrane helix</keyword>
<dbReference type="EMBL" id="FUYE01000006">
    <property type="protein sequence ID" value="SKA94414.1"/>
    <property type="molecule type" value="Genomic_DNA"/>
</dbReference>
<feature type="transmembrane region" description="Helical" evidence="5">
    <location>
        <begin position="158"/>
        <end position="185"/>
    </location>
</feature>
<evidence type="ECO:0000313" key="7">
    <source>
        <dbReference type="Proteomes" id="UP000190774"/>
    </source>
</evidence>
<comment type="subcellular location">
    <subcellularLocation>
        <location evidence="1">Membrane</location>
        <topology evidence="1">Multi-pass membrane protein</topology>
    </subcellularLocation>
</comment>
<dbReference type="STRING" id="48467.SAMN02745166_02159"/>
<dbReference type="InterPro" id="IPR035952">
    <property type="entry name" value="Rhomboid-like_sf"/>
</dbReference>
<dbReference type="SUPFAM" id="SSF144091">
    <property type="entry name" value="Rhomboid-like"/>
    <property type="match status" value="1"/>
</dbReference>
<reference evidence="7" key="1">
    <citation type="submission" date="2017-02" db="EMBL/GenBank/DDBJ databases">
        <authorList>
            <person name="Varghese N."/>
            <person name="Submissions S."/>
        </authorList>
    </citation>
    <scope>NUCLEOTIDE SEQUENCE [LARGE SCALE GENOMIC DNA]</scope>
    <source>
        <strain evidence="7">ATCC 700200</strain>
    </source>
</reference>
<dbReference type="Gene3D" id="1.20.1540.10">
    <property type="entry name" value="Rhomboid-like"/>
    <property type="match status" value="1"/>
</dbReference>
<keyword evidence="7" id="KW-1185">Reference proteome</keyword>
<evidence type="ECO:0000256" key="1">
    <source>
        <dbReference type="ARBA" id="ARBA00004141"/>
    </source>
</evidence>
<name>A0A1T4XY19_9BACT</name>
<proteinExistence type="predicted"/>
<protein>
    <recommendedName>
        <fullName evidence="8">Membrane associated serine protease, rhomboid family</fullName>
    </recommendedName>
</protein>
<dbReference type="AlphaFoldDB" id="A0A1T4XY19"/>
<dbReference type="RefSeq" id="WP_078813370.1">
    <property type="nucleotide sequence ID" value="NZ_FUYE01000006.1"/>
</dbReference>
<dbReference type="Proteomes" id="UP000190774">
    <property type="component" value="Unassembled WGS sequence"/>
</dbReference>
<feature type="transmembrane region" description="Helical" evidence="5">
    <location>
        <begin position="64"/>
        <end position="89"/>
    </location>
</feature>
<feature type="transmembrane region" description="Helical" evidence="5">
    <location>
        <begin position="12"/>
        <end position="37"/>
    </location>
</feature>
<evidence type="ECO:0000256" key="2">
    <source>
        <dbReference type="ARBA" id="ARBA00022692"/>
    </source>
</evidence>
<dbReference type="OrthoDB" id="9778756at2"/>
<evidence type="ECO:0000313" key="6">
    <source>
        <dbReference type="EMBL" id="SKA94414.1"/>
    </source>
</evidence>
<accession>A0A1T4XY19</accession>
<evidence type="ECO:0000256" key="3">
    <source>
        <dbReference type="ARBA" id="ARBA00022989"/>
    </source>
</evidence>
<keyword evidence="4 5" id="KW-0472">Membrane</keyword>
<keyword evidence="2 5" id="KW-0812">Transmembrane</keyword>
<evidence type="ECO:0000256" key="4">
    <source>
        <dbReference type="ARBA" id="ARBA00023136"/>
    </source>
</evidence>
<feature type="transmembrane region" description="Helical" evidence="5">
    <location>
        <begin position="127"/>
        <end position="151"/>
    </location>
</feature>
<dbReference type="GO" id="GO:0016020">
    <property type="term" value="C:membrane"/>
    <property type="evidence" value="ECO:0007669"/>
    <property type="project" value="UniProtKB-SubCell"/>
</dbReference>
<feature type="transmembrane region" description="Helical" evidence="5">
    <location>
        <begin position="101"/>
        <end position="121"/>
    </location>
</feature>